<evidence type="ECO:0000256" key="10">
    <source>
        <dbReference type="SAM" id="MobiDB-lite"/>
    </source>
</evidence>
<proteinExistence type="inferred from homology"/>
<dbReference type="GO" id="GO:0005737">
    <property type="term" value="C:cytoplasm"/>
    <property type="evidence" value="ECO:0007669"/>
    <property type="project" value="UniProtKB-SubCell"/>
</dbReference>
<comment type="subcellular location">
    <subcellularLocation>
        <location evidence="2">Cytoplasm</location>
    </subcellularLocation>
</comment>
<evidence type="ECO:0000256" key="4">
    <source>
        <dbReference type="ARBA" id="ARBA00022490"/>
    </source>
</evidence>
<evidence type="ECO:0000256" key="8">
    <source>
        <dbReference type="ARBA" id="ARBA00037071"/>
    </source>
</evidence>
<sequence length="207" mass="22404">MAESIRKGMLVTISVLMADMTGKTLEETPPEGIVYLHGNGDIFPKLEAALEGRFAGEGFSIHLEPEDAFGEYDAEAIKLIPAENFAHPEVLEPGAVVDEVPGEAPDGRTWRVTDIAEGMVVLEANHPLAGIGLQFAVKVLDVHEPTESELEAMEDDGTESLVPPFLKIADRIVSEDDEDDTPYESAGALEPDDSSMARLARPPRIVR</sequence>
<dbReference type="GO" id="GO:0003755">
    <property type="term" value="F:peptidyl-prolyl cis-trans isomerase activity"/>
    <property type="evidence" value="ECO:0007669"/>
    <property type="project" value="UniProtKB-KW"/>
</dbReference>
<feature type="region of interest" description="Disordered" evidence="10">
    <location>
        <begin position="172"/>
        <end position="207"/>
    </location>
</feature>
<dbReference type="PANTHER" id="PTHR47861">
    <property type="entry name" value="FKBP-TYPE PEPTIDYL-PROLYL CIS-TRANS ISOMERASE SLYD"/>
    <property type="match status" value="1"/>
</dbReference>
<keyword evidence="6" id="KW-0143">Chaperone</keyword>
<dbReference type="PANTHER" id="PTHR47861:SF3">
    <property type="entry name" value="FKBP-TYPE PEPTIDYL-PROLYL CIS-TRANS ISOMERASE SLYD"/>
    <property type="match status" value="1"/>
</dbReference>
<accession>A0A6I1EXJ5</accession>
<keyword evidence="4" id="KW-0963">Cytoplasm</keyword>
<comment type="similarity">
    <text evidence="3">Belongs to the FKBP-type PPIase family.</text>
</comment>
<comment type="function">
    <text evidence="8">Also involved in hydrogenase metallocenter assembly, probably by participating in the nickel insertion step. This function in hydrogenase biosynthesis requires chaperone activity and the presence of the metal-binding domain, but not PPIase activity.</text>
</comment>
<dbReference type="EMBL" id="WEHX01000035">
    <property type="protein sequence ID" value="KAB7660146.1"/>
    <property type="molecule type" value="Genomic_DNA"/>
</dbReference>
<reference evidence="12 13" key="1">
    <citation type="submission" date="2019-10" db="EMBL/GenBank/DDBJ databases">
        <title>Genome diversity of Sutterella seckii.</title>
        <authorList>
            <person name="Chaplin A.V."/>
            <person name="Sokolova S.R."/>
            <person name="Mosin K.A."/>
            <person name="Ivanova E.L."/>
            <person name="Kochetkova T.O."/>
            <person name="Goltsov A.Y."/>
            <person name="Trofimov D.Y."/>
            <person name="Efimov B.A."/>
        </authorList>
    </citation>
    <scope>NUCLEOTIDE SEQUENCE [LARGE SCALE GENOMIC DNA]</scope>
    <source>
        <strain evidence="12 13">ASD393</strain>
    </source>
</reference>
<evidence type="ECO:0000256" key="5">
    <source>
        <dbReference type="ARBA" id="ARBA00023110"/>
    </source>
</evidence>
<dbReference type="GO" id="GO:0042026">
    <property type="term" value="P:protein refolding"/>
    <property type="evidence" value="ECO:0007669"/>
    <property type="project" value="UniProtKB-ARBA"/>
</dbReference>
<comment type="caution">
    <text evidence="12">The sequence shown here is derived from an EMBL/GenBank/DDBJ whole genome shotgun (WGS) entry which is preliminary data.</text>
</comment>
<comment type="catalytic activity">
    <reaction evidence="1 9">
        <text>[protein]-peptidylproline (omega=180) = [protein]-peptidylproline (omega=0)</text>
        <dbReference type="Rhea" id="RHEA:16237"/>
        <dbReference type="Rhea" id="RHEA-COMP:10747"/>
        <dbReference type="Rhea" id="RHEA-COMP:10748"/>
        <dbReference type="ChEBI" id="CHEBI:83833"/>
        <dbReference type="ChEBI" id="CHEBI:83834"/>
        <dbReference type="EC" id="5.2.1.8"/>
    </reaction>
</comment>
<dbReference type="InterPro" id="IPR001179">
    <property type="entry name" value="PPIase_FKBP_dom"/>
</dbReference>
<dbReference type="Proteomes" id="UP000430564">
    <property type="component" value="Unassembled WGS sequence"/>
</dbReference>
<dbReference type="InterPro" id="IPR046357">
    <property type="entry name" value="PPIase_dom_sf"/>
</dbReference>
<name>A0A6I1EXJ5_9BURK</name>
<evidence type="ECO:0000313" key="13">
    <source>
        <dbReference type="Proteomes" id="UP000430564"/>
    </source>
</evidence>
<keyword evidence="7 9" id="KW-0413">Isomerase</keyword>
<evidence type="ECO:0000256" key="9">
    <source>
        <dbReference type="PROSITE-ProRule" id="PRU00277"/>
    </source>
</evidence>
<dbReference type="AlphaFoldDB" id="A0A6I1EXJ5"/>
<dbReference type="RefSeq" id="WP_152158351.1">
    <property type="nucleotide sequence ID" value="NZ_WEHX01000035.1"/>
</dbReference>
<gene>
    <name evidence="12" type="ORF">GBM95_06460</name>
</gene>
<keyword evidence="5 9" id="KW-0697">Rotamase</keyword>
<dbReference type="SUPFAM" id="SSF54534">
    <property type="entry name" value="FKBP-like"/>
    <property type="match status" value="1"/>
</dbReference>
<dbReference type="PROSITE" id="PS50059">
    <property type="entry name" value="FKBP_PPIASE"/>
    <property type="match status" value="1"/>
</dbReference>
<dbReference type="EC" id="5.2.1.8" evidence="9"/>
<evidence type="ECO:0000256" key="7">
    <source>
        <dbReference type="ARBA" id="ARBA00023235"/>
    </source>
</evidence>
<feature type="domain" description="PPIase FKBP-type" evidence="11">
    <location>
        <begin position="8"/>
        <end position="81"/>
    </location>
</feature>
<organism evidence="12 13">
    <name type="scientific">Sutterella seckii</name>
    <dbReference type="NCBI Taxonomy" id="1944635"/>
    <lineage>
        <taxon>Bacteria</taxon>
        <taxon>Pseudomonadati</taxon>
        <taxon>Pseudomonadota</taxon>
        <taxon>Betaproteobacteria</taxon>
        <taxon>Burkholderiales</taxon>
        <taxon>Sutterellaceae</taxon>
        <taxon>Sutterella</taxon>
    </lineage>
</organism>
<protein>
    <recommendedName>
        <fullName evidence="9">peptidylprolyl isomerase</fullName>
        <ecNumber evidence="9">5.2.1.8</ecNumber>
    </recommendedName>
</protein>
<dbReference type="OrthoDB" id="9808891at2"/>
<evidence type="ECO:0000256" key="3">
    <source>
        <dbReference type="ARBA" id="ARBA00006577"/>
    </source>
</evidence>
<evidence type="ECO:0000256" key="2">
    <source>
        <dbReference type="ARBA" id="ARBA00004496"/>
    </source>
</evidence>
<evidence type="ECO:0000256" key="6">
    <source>
        <dbReference type="ARBA" id="ARBA00023186"/>
    </source>
</evidence>
<evidence type="ECO:0000313" key="12">
    <source>
        <dbReference type="EMBL" id="KAB7660146.1"/>
    </source>
</evidence>
<dbReference type="Gene3D" id="3.10.50.40">
    <property type="match status" value="1"/>
</dbReference>
<evidence type="ECO:0000259" key="11">
    <source>
        <dbReference type="PROSITE" id="PS50059"/>
    </source>
</evidence>
<evidence type="ECO:0000256" key="1">
    <source>
        <dbReference type="ARBA" id="ARBA00000971"/>
    </source>
</evidence>